<dbReference type="PANTHER" id="PTHR43133">
    <property type="entry name" value="RNA POLYMERASE ECF-TYPE SIGMA FACTO"/>
    <property type="match status" value="1"/>
</dbReference>
<dbReference type="SUPFAM" id="SSF88946">
    <property type="entry name" value="Sigma2 domain of RNA polymerase sigma factors"/>
    <property type="match status" value="1"/>
</dbReference>
<keyword evidence="3" id="KW-0731">Sigma factor</keyword>
<protein>
    <submittedName>
        <fullName evidence="7">Sigma-70 family RNA polymerase sigma factor</fullName>
    </submittedName>
</protein>
<evidence type="ECO:0000313" key="8">
    <source>
        <dbReference type="Proteomes" id="UP000270342"/>
    </source>
</evidence>
<evidence type="ECO:0000259" key="5">
    <source>
        <dbReference type="Pfam" id="PF04542"/>
    </source>
</evidence>
<dbReference type="InterPro" id="IPR036388">
    <property type="entry name" value="WH-like_DNA-bd_sf"/>
</dbReference>
<keyword evidence="2" id="KW-0805">Transcription regulation</keyword>
<feature type="domain" description="RNA polymerase sigma-70 region 2" evidence="5">
    <location>
        <begin position="15"/>
        <end position="82"/>
    </location>
</feature>
<keyword evidence="4" id="KW-0804">Transcription</keyword>
<dbReference type="NCBIfam" id="TIGR02937">
    <property type="entry name" value="sigma70-ECF"/>
    <property type="match status" value="1"/>
</dbReference>
<reference evidence="7 8" key="1">
    <citation type="submission" date="2018-10" db="EMBL/GenBank/DDBJ databases">
        <title>Robbsia sp. DHC34, isolated from soil.</title>
        <authorList>
            <person name="Gao Z.-H."/>
            <person name="Qiu L.-H."/>
        </authorList>
    </citation>
    <scope>NUCLEOTIDE SEQUENCE [LARGE SCALE GENOMIC DNA]</scope>
    <source>
        <strain evidence="7 8">DHC34</strain>
    </source>
</reference>
<evidence type="ECO:0000313" key="7">
    <source>
        <dbReference type="EMBL" id="RKP53302.1"/>
    </source>
</evidence>
<proteinExistence type="inferred from homology"/>
<comment type="similarity">
    <text evidence="1">Belongs to the sigma-70 factor family. ECF subfamily.</text>
</comment>
<dbReference type="OrthoDB" id="8654550at2"/>
<dbReference type="InterPro" id="IPR013324">
    <property type="entry name" value="RNA_pol_sigma_r3/r4-like"/>
</dbReference>
<evidence type="ECO:0000256" key="2">
    <source>
        <dbReference type="ARBA" id="ARBA00023015"/>
    </source>
</evidence>
<dbReference type="RefSeq" id="WP_121087930.1">
    <property type="nucleotide sequence ID" value="NZ_RBZU01000007.1"/>
</dbReference>
<sequence length="176" mass="19407">MTTAEYPGQTHLHALYGSHHGWLKGWLQRRLGNAADASDIAHDVFLRLLVKPAARGFATPAEARAYLRLMAKGICTDHWRRREIEQAWLDTLAAQPESVEPSPEFRAAIIETILEVGTLLGKLSAKAQQVFVLAQIYGFSTPEIAAELAISGRMVQKHLANAVLQLALFDAGLMRP</sequence>
<dbReference type="InterPro" id="IPR007627">
    <property type="entry name" value="RNA_pol_sigma70_r2"/>
</dbReference>
<evidence type="ECO:0000256" key="3">
    <source>
        <dbReference type="ARBA" id="ARBA00023082"/>
    </source>
</evidence>
<comment type="caution">
    <text evidence="7">The sequence shown here is derived from an EMBL/GenBank/DDBJ whole genome shotgun (WGS) entry which is preliminary data.</text>
</comment>
<dbReference type="EMBL" id="RBZU01000007">
    <property type="protein sequence ID" value="RKP53302.1"/>
    <property type="molecule type" value="Genomic_DNA"/>
</dbReference>
<dbReference type="InterPro" id="IPR014284">
    <property type="entry name" value="RNA_pol_sigma-70_dom"/>
</dbReference>
<dbReference type="InterPro" id="IPR013325">
    <property type="entry name" value="RNA_pol_sigma_r2"/>
</dbReference>
<dbReference type="AlphaFoldDB" id="A0A494XTZ8"/>
<evidence type="ECO:0000256" key="1">
    <source>
        <dbReference type="ARBA" id="ARBA00010641"/>
    </source>
</evidence>
<dbReference type="Pfam" id="PF08281">
    <property type="entry name" value="Sigma70_r4_2"/>
    <property type="match status" value="1"/>
</dbReference>
<dbReference type="PANTHER" id="PTHR43133:SF63">
    <property type="entry name" value="RNA POLYMERASE SIGMA FACTOR FECI-RELATED"/>
    <property type="match status" value="1"/>
</dbReference>
<dbReference type="Gene3D" id="1.10.10.10">
    <property type="entry name" value="Winged helix-like DNA-binding domain superfamily/Winged helix DNA-binding domain"/>
    <property type="match status" value="1"/>
</dbReference>
<evidence type="ECO:0000259" key="6">
    <source>
        <dbReference type="Pfam" id="PF08281"/>
    </source>
</evidence>
<dbReference type="GO" id="GO:0006352">
    <property type="term" value="P:DNA-templated transcription initiation"/>
    <property type="evidence" value="ECO:0007669"/>
    <property type="project" value="InterPro"/>
</dbReference>
<feature type="domain" description="RNA polymerase sigma factor 70 region 4 type 2" evidence="6">
    <location>
        <begin position="115"/>
        <end position="166"/>
    </location>
</feature>
<dbReference type="Proteomes" id="UP000270342">
    <property type="component" value="Unassembled WGS sequence"/>
</dbReference>
<organism evidence="7 8">
    <name type="scientific">Pararobbsia silviterrae</name>
    <dbReference type="NCBI Taxonomy" id="1792498"/>
    <lineage>
        <taxon>Bacteria</taxon>
        <taxon>Pseudomonadati</taxon>
        <taxon>Pseudomonadota</taxon>
        <taxon>Betaproteobacteria</taxon>
        <taxon>Burkholderiales</taxon>
        <taxon>Burkholderiaceae</taxon>
        <taxon>Pararobbsia</taxon>
    </lineage>
</organism>
<accession>A0A494XTZ8</accession>
<gene>
    <name evidence="7" type="ORF">D7S86_16360</name>
</gene>
<keyword evidence="8" id="KW-1185">Reference proteome</keyword>
<dbReference type="Gene3D" id="1.10.1740.10">
    <property type="match status" value="1"/>
</dbReference>
<name>A0A494XTZ8_9BURK</name>
<dbReference type="InterPro" id="IPR039425">
    <property type="entry name" value="RNA_pol_sigma-70-like"/>
</dbReference>
<dbReference type="GO" id="GO:0003677">
    <property type="term" value="F:DNA binding"/>
    <property type="evidence" value="ECO:0007669"/>
    <property type="project" value="InterPro"/>
</dbReference>
<dbReference type="InterPro" id="IPR013249">
    <property type="entry name" value="RNA_pol_sigma70_r4_t2"/>
</dbReference>
<evidence type="ECO:0000256" key="4">
    <source>
        <dbReference type="ARBA" id="ARBA00023163"/>
    </source>
</evidence>
<dbReference type="GO" id="GO:0016987">
    <property type="term" value="F:sigma factor activity"/>
    <property type="evidence" value="ECO:0007669"/>
    <property type="project" value="UniProtKB-KW"/>
</dbReference>
<dbReference type="Pfam" id="PF04542">
    <property type="entry name" value="Sigma70_r2"/>
    <property type="match status" value="1"/>
</dbReference>
<dbReference type="SUPFAM" id="SSF88659">
    <property type="entry name" value="Sigma3 and sigma4 domains of RNA polymerase sigma factors"/>
    <property type="match status" value="1"/>
</dbReference>